<dbReference type="Pfam" id="PF09772">
    <property type="entry name" value="Tmem26"/>
    <property type="match status" value="1"/>
</dbReference>
<comment type="caution">
    <text evidence="1">The sequence shown here is derived from an EMBL/GenBank/DDBJ whole genome shotgun (WGS) entry which is preliminary data.</text>
</comment>
<accession>A0ABQ9JF94</accession>
<organism evidence="1 2">
    <name type="scientific">Molorchus minor</name>
    <dbReference type="NCBI Taxonomy" id="1323400"/>
    <lineage>
        <taxon>Eukaryota</taxon>
        <taxon>Metazoa</taxon>
        <taxon>Ecdysozoa</taxon>
        <taxon>Arthropoda</taxon>
        <taxon>Hexapoda</taxon>
        <taxon>Insecta</taxon>
        <taxon>Pterygota</taxon>
        <taxon>Neoptera</taxon>
        <taxon>Endopterygota</taxon>
        <taxon>Coleoptera</taxon>
        <taxon>Polyphaga</taxon>
        <taxon>Cucujiformia</taxon>
        <taxon>Chrysomeloidea</taxon>
        <taxon>Cerambycidae</taxon>
        <taxon>Lamiinae</taxon>
        <taxon>Monochamini</taxon>
        <taxon>Molorchus</taxon>
    </lineage>
</organism>
<dbReference type="InterPro" id="IPR019169">
    <property type="entry name" value="Transmembrane_26"/>
</dbReference>
<evidence type="ECO:0000313" key="2">
    <source>
        <dbReference type="Proteomes" id="UP001162164"/>
    </source>
</evidence>
<dbReference type="Proteomes" id="UP001162164">
    <property type="component" value="Unassembled WGS sequence"/>
</dbReference>
<dbReference type="PANTHER" id="PTHR22168">
    <property type="entry name" value="TMEM26 PROTEIN"/>
    <property type="match status" value="1"/>
</dbReference>
<keyword evidence="2" id="KW-1185">Reference proteome</keyword>
<protein>
    <submittedName>
        <fullName evidence="1">Uncharacterized protein</fullName>
    </submittedName>
</protein>
<reference evidence="1" key="1">
    <citation type="journal article" date="2023" name="Insect Mol. Biol.">
        <title>Genome sequencing provides insights into the evolution of gene families encoding plant cell wall-degrading enzymes in longhorned beetles.</title>
        <authorList>
            <person name="Shin N.R."/>
            <person name="Okamura Y."/>
            <person name="Kirsch R."/>
            <person name="Pauchet Y."/>
        </authorList>
    </citation>
    <scope>NUCLEOTIDE SEQUENCE</scope>
    <source>
        <strain evidence="1">MMC_N1</strain>
    </source>
</reference>
<evidence type="ECO:0000313" key="1">
    <source>
        <dbReference type="EMBL" id="KAJ8976220.1"/>
    </source>
</evidence>
<proteinExistence type="predicted"/>
<name>A0ABQ9JF94_9CUCU</name>
<gene>
    <name evidence="1" type="ORF">NQ317_008103</name>
</gene>
<sequence length="295" mass="33546">MMVLHLTMPFRSVRFIFIVSPFHRKIAGREALDLFSSSLPSIEKSPVEEAPYKISLSVLGELFFNDGTMVTLLEHLSMPILVFGKCVLLKGDVTRDQRSLLLLVYTGTAADIIQFCELFRDPKVGSHNLLPIIAIFIWAFSIMQFPIVEMVTTDLRPNTIDSDIKRSEHCLIEGWTIVIHTALQDAPFLAFRILVITHIRVISYMNFFFTCKNILVILFNAHRLFAIYGEQKKDKAMNLGIFPSSSKYIQAKEIGRPTNTQALQIGLEFEDKWRKSAKMAAETDRQAENTATTLL</sequence>
<dbReference type="PANTHER" id="PTHR22168:SF8">
    <property type="entry name" value="TRANSMEMBRANE PROTEIN 26"/>
    <property type="match status" value="1"/>
</dbReference>
<dbReference type="EMBL" id="JAPWTJ010000710">
    <property type="protein sequence ID" value="KAJ8976220.1"/>
    <property type="molecule type" value="Genomic_DNA"/>
</dbReference>